<keyword evidence="2" id="KW-1185">Reference proteome</keyword>
<name>A0A6S6YU79_9BURK</name>
<reference evidence="1 2" key="1">
    <citation type="submission" date="2020-04" db="EMBL/GenBank/DDBJ databases">
        <authorList>
            <person name="De Canck E."/>
        </authorList>
    </citation>
    <scope>NUCLEOTIDE SEQUENCE [LARGE SCALE GENOMIC DNA]</scope>
    <source>
        <strain evidence="1 2">LMG 3431</strain>
    </source>
</reference>
<dbReference type="EMBL" id="CADIJX010000002">
    <property type="protein sequence ID" value="CAB3643040.1"/>
    <property type="molecule type" value="Genomic_DNA"/>
</dbReference>
<dbReference type="AlphaFoldDB" id="A0A6S6YU79"/>
<dbReference type="RefSeq" id="WP_175174562.1">
    <property type="nucleotide sequence ID" value="NZ_CADIJX010000002.1"/>
</dbReference>
<dbReference type="Proteomes" id="UP000494108">
    <property type="component" value="Unassembled WGS sequence"/>
</dbReference>
<accession>A0A6S6YU79</accession>
<evidence type="ECO:0000313" key="2">
    <source>
        <dbReference type="Proteomes" id="UP000494108"/>
    </source>
</evidence>
<sequence>MKKSIPLLLLSSVLLTACGPNKIIADLPSPSGKYHVEVRKCPQRGSLTWDEQTQVSVLEAGASEKCNAFILALTQFQSYSPDDQLRLEWVSDTELRASHPAFASNAAPVAATSQPNNPVKIIFSSDK</sequence>
<gene>
    <name evidence="1" type="ORF">LMG3431_02286</name>
</gene>
<dbReference type="PROSITE" id="PS51257">
    <property type="entry name" value="PROKAR_LIPOPROTEIN"/>
    <property type="match status" value="1"/>
</dbReference>
<organism evidence="1 2">
    <name type="scientific">Achromobacter pestifer</name>
    <dbReference type="NCBI Taxonomy" id="1353889"/>
    <lineage>
        <taxon>Bacteria</taxon>
        <taxon>Pseudomonadati</taxon>
        <taxon>Pseudomonadota</taxon>
        <taxon>Betaproteobacteria</taxon>
        <taxon>Burkholderiales</taxon>
        <taxon>Alcaligenaceae</taxon>
        <taxon>Achromobacter</taxon>
    </lineage>
</organism>
<evidence type="ECO:0000313" key="1">
    <source>
        <dbReference type="EMBL" id="CAB3643040.1"/>
    </source>
</evidence>
<proteinExistence type="predicted"/>
<protein>
    <recommendedName>
        <fullName evidence="3">Lipoprotein</fullName>
    </recommendedName>
</protein>
<evidence type="ECO:0008006" key="3">
    <source>
        <dbReference type="Google" id="ProtNLM"/>
    </source>
</evidence>